<dbReference type="RefSeq" id="WP_144260756.1">
    <property type="nucleotide sequence ID" value="NZ_QMDX01000001.1"/>
</dbReference>
<organism evidence="1 2">
    <name type="scientific">Haloglomus irregulare</name>
    <dbReference type="NCBI Taxonomy" id="2234134"/>
    <lineage>
        <taxon>Archaea</taxon>
        <taxon>Methanobacteriati</taxon>
        <taxon>Methanobacteriota</taxon>
        <taxon>Stenosarchaea group</taxon>
        <taxon>Halobacteria</taxon>
        <taxon>Halobacteriales</taxon>
        <taxon>Natronomonadaceae</taxon>
        <taxon>Haloglomus</taxon>
    </lineage>
</organism>
<sequence>MDWHVADGDPDEGRVEWERGDRCARVVARETATGSWAVTLDRLTQAQEGEAYRRETVPDRETALGMAAEWRAANDGSAADAA</sequence>
<dbReference type="InterPro" id="IPR055965">
    <property type="entry name" value="DUF7543"/>
</dbReference>
<gene>
    <name evidence="1" type="ORF">DP107_03635</name>
</gene>
<proteinExistence type="predicted"/>
<dbReference type="Proteomes" id="UP000319894">
    <property type="component" value="Unassembled WGS sequence"/>
</dbReference>
<dbReference type="Pfam" id="PF24399">
    <property type="entry name" value="DUF7543"/>
    <property type="match status" value="1"/>
</dbReference>
<keyword evidence="2" id="KW-1185">Reference proteome</keyword>
<name>A0A554NFT6_9EURY</name>
<dbReference type="AlphaFoldDB" id="A0A554NFT6"/>
<reference evidence="1 2" key="1">
    <citation type="submission" date="2018-06" db="EMBL/GenBank/DDBJ databases">
        <title>Natronomonas sp. F16-60 a new haloarchaeon isolated from a solar saltern of Isla Cristina, Huelva, Spain.</title>
        <authorList>
            <person name="Duran-Viseras A."/>
            <person name="Sanchez-Porro C."/>
            <person name="Ventosa A."/>
        </authorList>
    </citation>
    <scope>NUCLEOTIDE SEQUENCE [LARGE SCALE GENOMIC DNA]</scope>
    <source>
        <strain evidence="1 2">F16-60</strain>
    </source>
</reference>
<accession>A0A554NFT6</accession>
<comment type="caution">
    <text evidence="1">The sequence shown here is derived from an EMBL/GenBank/DDBJ whole genome shotgun (WGS) entry which is preliminary data.</text>
</comment>
<evidence type="ECO:0000313" key="2">
    <source>
        <dbReference type="Proteomes" id="UP000319894"/>
    </source>
</evidence>
<dbReference type="OrthoDB" id="228403at2157"/>
<evidence type="ECO:0000313" key="1">
    <source>
        <dbReference type="EMBL" id="TSD16254.1"/>
    </source>
</evidence>
<protein>
    <submittedName>
        <fullName evidence="1">Uncharacterized protein</fullName>
    </submittedName>
</protein>
<dbReference type="EMBL" id="QMDX01000001">
    <property type="protein sequence ID" value="TSD16254.1"/>
    <property type="molecule type" value="Genomic_DNA"/>
</dbReference>
<dbReference type="InParanoid" id="A0A554NFT6"/>